<dbReference type="RefSeq" id="WP_189201064.1">
    <property type="nucleotide sequence ID" value="NZ_BMQQ01000005.1"/>
</dbReference>
<protein>
    <recommendedName>
        <fullName evidence="3">HEXXH motif domain-containing protein</fullName>
    </recommendedName>
</protein>
<comment type="caution">
    <text evidence="1">The sequence shown here is derived from an EMBL/GenBank/DDBJ whole genome shotgun (WGS) entry which is preliminary data.</text>
</comment>
<evidence type="ECO:0008006" key="3">
    <source>
        <dbReference type="Google" id="ProtNLM"/>
    </source>
</evidence>
<proteinExistence type="predicted"/>
<keyword evidence="2" id="KW-1185">Reference proteome</keyword>
<gene>
    <name evidence="1" type="ORF">GCM10014713_19610</name>
</gene>
<evidence type="ECO:0000313" key="2">
    <source>
        <dbReference type="Proteomes" id="UP000619486"/>
    </source>
</evidence>
<dbReference type="EMBL" id="BMQQ01000005">
    <property type="protein sequence ID" value="GGT26554.1"/>
    <property type="molecule type" value="Genomic_DNA"/>
</dbReference>
<organism evidence="1 2">
    <name type="scientific">Streptomyces purpureus</name>
    <dbReference type="NCBI Taxonomy" id="1951"/>
    <lineage>
        <taxon>Bacteria</taxon>
        <taxon>Bacillati</taxon>
        <taxon>Actinomycetota</taxon>
        <taxon>Actinomycetes</taxon>
        <taxon>Kitasatosporales</taxon>
        <taxon>Streptomycetaceae</taxon>
        <taxon>Streptomyces</taxon>
    </lineage>
</organism>
<evidence type="ECO:0000313" key="1">
    <source>
        <dbReference type="EMBL" id="GGT26554.1"/>
    </source>
</evidence>
<sequence length="296" mass="32426">MSTLSPEALVTLDGIAGHQHLRTSRIASALGNGLGSSTLDYAVAHHLLEGAEHAAHARNTDLLAWYRKTTTRDLTHLSAGPHILLSPRPENLLRSEISETAYYLIRPDTSPALPEAQALVRAALASATEHGFRTLLTQHAPVICLLNRRRLDETLHSWALTRLPGTVFTDYTAHPEVLARDLIHEAAHNWLNDALAAHDVSLPADVTFFSPWRGTPRPVYGFLHACWAFSLTVLYARQARRSATGTVVSFLDAHLRQQEGQFASALDSLAEALSYVSADVLRDRVSRAVSKATSAR</sequence>
<dbReference type="InterPro" id="IPR026337">
    <property type="entry name" value="AKG_HExxH"/>
</dbReference>
<dbReference type="Proteomes" id="UP000619486">
    <property type="component" value="Unassembled WGS sequence"/>
</dbReference>
<accession>A0A918H0H7</accession>
<dbReference type="AlphaFoldDB" id="A0A918H0H7"/>
<reference evidence="1" key="1">
    <citation type="journal article" date="2014" name="Int. J. Syst. Evol. Microbiol.">
        <title>Complete genome sequence of Corynebacterium casei LMG S-19264T (=DSM 44701T), isolated from a smear-ripened cheese.</title>
        <authorList>
            <consortium name="US DOE Joint Genome Institute (JGI-PGF)"/>
            <person name="Walter F."/>
            <person name="Albersmeier A."/>
            <person name="Kalinowski J."/>
            <person name="Ruckert C."/>
        </authorList>
    </citation>
    <scope>NUCLEOTIDE SEQUENCE</scope>
    <source>
        <strain evidence="1">JCM 3172</strain>
    </source>
</reference>
<name>A0A918H0H7_9ACTN</name>
<dbReference type="NCBIfam" id="TIGR04267">
    <property type="entry name" value="mod_HExxH"/>
    <property type="match status" value="1"/>
</dbReference>
<reference evidence="1" key="2">
    <citation type="submission" date="2020-09" db="EMBL/GenBank/DDBJ databases">
        <authorList>
            <person name="Sun Q."/>
            <person name="Ohkuma M."/>
        </authorList>
    </citation>
    <scope>NUCLEOTIDE SEQUENCE</scope>
    <source>
        <strain evidence="1">JCM 3172</strain>
    </source>
</reference>